<protein>
    <submittedName>
        <fullName evidence="8 10">Kinase-like protein</fullName>
    </submittedName>
</protein>
<organism evidence="8">
    <name type="scientific">Eremomyces bilateralis CBS 781.70</name>
    <dbReference type="NCBI Taxonomy" id="1392243"/>
    <lineage>
        <taxon>Eukaryota</taxon>
        <taxon>Fungi</taxon>
        <taxon>Dikarya</taxon>
        <taxon>Ascomycota</taxon>
        <taxon>Pezizomycotina</taxon>
        <taxon>Dothideomycetes</taxon>
        <taxon>Dothideomycetes incertae sedis</taxon>
        <taxon>Eremomycetales</taxon>
        <taxon>Eremomycetaceae</taxon>
        <taxon>Eremomyces</taxon>
    </lineage>
</organism>
<evidence type="ECO:0000313" key="9">
    <source>
        <dbReference type="Proteomes" id="UP000504638"/>
    </source>
</evidence>
<keyword evidence="3 6" id="KW-1133">Transmembrane helix</keyword>
<feature type="transmembrane region" description="Helical" evidence="6">
    <location>
        <begin position="120"/>
        <end position="141"/>
    </location>
</feature>
<feature type="domain" description="Choline kinase N-terminal" evidence="7">
    <location>
        <begin position="712"/>
        <end position="788"/>
    </location>
</feature>
<evidence type="ECO:0000256" key="5">
    <source>
        <dbReference type="SAM" id="MobiDB-lite"/>
    </source>
</evidence>
<feature type="transmembrane region" description="Helical" evidence="6">
    <location>
        <begin position="20"/>
        <end position="44"/>
    </location>
</feature>
<dbReference type="CDD" id="cd05157">
    <property type="entry name" value="ETNK_euk"/>
    <property type="match status" value="1"/>
</dbReference>
<dbReference type="InterPro" id="IPR007521">
    <property type="entry name" value="Choline_kin_N"/>
</dbReference>
<reference evidence="10" key="2">
    <citation type="submission" date="2020-04" db="EMBL/GenBank/DDBJ databases">
        <authorList>
            <consortium name="NCBI Genome Project"/>
        </authorList>
    </citation>
    <scope>NUCLEOTIDE SEQUENCE</scope>
    <source>
        <strain evidence="10">CBS 781.70</strain>
    </source>
</reference>
<evidence type="ECO:0000259" key="7">
    <source>
        <dbReference type="Pfam" id="PF04428"/>
    </source>
</evidence>
<dbReference type="EMBL" id="ML975160">
    <property type="protein sequence ID" value="KAF1811848.1"/>
    <property type="molecule type" value="Genomic_DNA"/>
</dbReference>
<reference evidence="10" key="3">
    <citation type="submission" date="2025-04" db="UniProtKB">
        <authorList>
            <consortium name="RefSeq"/>
        </authorList>
    </citation>
    <scope>IDENTIFICATION</scope>
    <source>
        <strain evidence="10">CBS 781.70</strain>
    </source>
</reference>
<dbReference type="GeneID" id="54421310"/>
<evidence type="ECO:0000313" key="10">
    <source>
        <dbReference type="RefSeq" id="XP_033533479.1"/>
    </source>
</evidence>
<keyword evidence="2 6" id="KW-0812">Transmembrane</keyword>
<dbReference type="GO" id="GO:0016773">
    <property type="term" value="F:phosphotransferase activity, alcohol group as acceptor"/>
    <property type="evidence" value="ECO:0007669"/>
    <property type="project" value="InterPro"/>
</dbReference>
<reference evidence="8 10" key="1">
    <citation type="submission" date="2020-01" db="EMBL/GenBank/DDBJ databases">
        <authorList>
            <consortium name="DOE Joint Genome Institute"/>
            <person name="Haridas S."/>
            <person name="Albert R."/>
            <person name="Binder M."/>
            <person name="Bloem J."/>
            <person name="Labutti K."/>
            <person name="Salamov A."/>
            <person name="Andreopoulos B."/>
            <person name="Baker S.E."/>
            <person name="Barry K."/>
            <person name="Bills G."/>
            <person name="Bluhm B.H."/>
            <person name="Cannon C."/>
            <person name="Castanera R."/>
            <person name="Culley D.E."/>
            <person name="Daum C."/>
            <person name="Ezra D."/>
            <person name="Gonzalez J.B."/>
            <person name="Henrissat B."/>
            <person name="Kuo A."/>
            <person name="Liang C."/>
            <person name="Lipzen A."/>
            <person name="Lutzoni F."/>
            <person name="Magnuson J."/>
            <person name="Mondo S."/>
            <person name="Nolan M."/>
            <person name="Ohm R."/>
            <person name="Pangilinan J."/>
            <person name="Park H.-J."/>
            <person name="Ramirez L."/>
            <person name="Alfaro M."/>
            <person name="Sun H."/>
            <person name="Tritt A."/>
            <person name="Yoshinaga Y."/>
            <person name="Zwiers L.-H."/>
            <person name="Turgeon B.G."/>
            <person name="Goodwin S.B."/>
            <person name="Spatafora J.W."/>
            <person name="Crous P.W."/>
            <person name="Grigoriev I.V."/>
        </authorList>
    </citation>
    <scope>NUCLEOTIDE SEQUENCE</scope>
    <source>
        <strain evidence="8 10">CBS 781.70</strain>
    </source>
</reference>
<dbReference type="InterPro" id="IPR011009">
    <property type="entry name" value="Kinase-like_dom_sf"/>
</dbReference>
<evidence type="ECO:0000256" key="1">
    <source>
        <dbReference type="ARBA" id="ARBA00004141"/>
    </source>
</evidence>
<keyword evidence="8" id="KW-0808">Transferase</keyword>
<dbReference type="Gene3D" id="3.90.1200.10">
    <property type="match status" value="1"/>
</dbReference>
<evidence type="ECO:0000256" key="3">
    <source>
        <dbReference type="ARBA" id="ARBA00022989"/>
    </source>
</evidence>
<feature type="compositionally biased region" description="Low complexity" evidence="5">
    <location>
        <begin position="1136"/>
        <end position="1154"/>
    </location>
</feature>
<evidence type="ECO:0000256" key="2">
    <source>
        <dbReference type="ARBA" id="ARBA00022692"/>
    </source>
</evidence>
<dbReference type="SUPFAM" id="SSF56112">
    <property type="entry name" value="Protein kinase-like (PK-like)"/>
    <property type="match status" value="1"/>
</dbReference>
<feature type="transmembrane region" description="Helical" evidence="6">
    <location>
        <begin position="56"/>
        <end position="76"/>
    </location>
</feature>
<keyword evidence="9" id="KW-1185">Reference proteome</keyword>
<dbReference type="GO" id="GO:0016301">
    <property type="term" value="F:kinase activity"/>
    <property type="evidence" value="ECO:0007669"/>
    <property type="project" value="UniProtKB-KW"/>
</dbReference>
<feature type="compositionally biased region" description="Basic and acidic residues" evidence="5">
    <location>
        <begin position="194"/>
        <end position="210"/>
    </location>
</feature>
<dbReference type="Pfam" id="PF04428">
    <property type="entry name" value="Choline_kin_N"/>
    <property type="match status" value="1"/>
</dbReference>
<feature type="compositionally biased region" description="Basic and acidic residues" evidence="5">
    <location>
        <begin position="621"/>
        <end position="638"/>
    </location>
</feature>
<feature type="transmembrane region" description="Helical" evidence="6">
    <location>
        <begin position="88"/>
        <end position="108"/>
    </location>
</feature>
<name>A0A6G1G1F2_9PEZI</name>
<feature type="region of interest" description="Disordered" evidence="5">
    <location>
        <begin position="1221"/>
        <end position="1258"/>
    </location>
</feature>
<dbReference type="InterPro" id="IPR004776">
    <property type="entry name" value="Mem_transp_PIN-like"/>
</dbReference>
<feature type="region of interest" description="Disordered" evidence="5">
    <location>
        <begin position="194"/>
        <end position="273"/>
    </location>
</feature>
<dbReference type="Pfam" id="PF03547">
    <property type="entry name" value="Mem_trans"/>
    <property type="match status" value="1"/>
</dbReference>
<proteinExistence type="predicted"/>
<dbReference type="Proteomes" id="UP000504638">
    <property type="component" value="Unplaced"/>
</dbReference>
<dbReference type="GO" id="GO:0016020">
    <property type="term" value="C:membrane"/>
    <property type="evidence" value="ECO:0007669"/>
    <property type="project" value="UniProtKB-SubCell"/>
</dbReference>
<dbReference type="Pfam" id="PF01633">
    <property type="entry name" value="Choline_kinase"/>
    <property type="match status" value="1"/>
</dbReference>
<dbReference type="RefSeq" id="XP_033533479.1">
    <property type="nucleotide sequence ID" value="XM_033680740.1"/>
</dbReference>
<dbReference type="GO" id="GO:0005783">
    <property type="term" value="C:endoplasmic reticulum"/>
    <property type="evidence" value="ECO:0007669"/>
    <property type="project" value="TreeGrafter"/>
</dbReference>
<dbReference type="OrthoDB" id="10267235at2759"/>
<feature type="region of interest" description="Disordered" evidence="5">
    <location>
        <begin position="1094"/>
        <end position="1154"/>
    </location>
</feature>
<comment type="subcellular location">
    <subcellularLocation>
        <location evidence="1">Membrane</location>
        <topology evidence="1">Multi-pass membrane protein</topology>
    </subcellularLocation>
</comment>
<feature type="compositionally biased region" description="Polar residues" evidence="5">
    <location>
        <begin position="256"/>
        <end position="267"/>
    </location>
</feature>
<dbReference type="PANTHER" id="PTHR31794">
    <property type="entry name" value="AUXIN EFFLUX TRANSPORTER FAMILY PROTEIN (EUROFUNG)"/>
    <property type="match status" value="1"/>
</dbReference>
<gene>
    <name evidence="8 10" type="ORF">P152DRAFT_467073</name>
</gene>
<keyword evidence="8" id="KW-0418">Kinase</keyword>
<evidence type="ECO:0000256" key="6">
    <source>
        <dbReference type="SAM" id="Phobius"/>
    </source>
</evidence>
<keyword evidence="4 6" id="KW-0472">Membrane</keyword>
<evidence type="ECO:0000313" key="8">
    <source>
        <dbReference type="EMBL" id="KAF1811848.1"/>
    </source>
</evidence>
<sequence length="1302" mass="144772">MSFFEQPTSLPPHSSHPDFGHLVLLVFEAVLEVVCVSLPGYIIARQGMFDGTAQKFLANLNVQLFTPCLIFTKLASQLTAHKLVELGIIPFIFVIQTAVSYICAYVISKLFRFQKRPRNFVIAMGVFGNSNSLPISLVFSLAKTLSGLHWDRIPGDNDEDVAARGILYLLIFQQLGQLVRWSWGYHVLLAPPGKFERDERGQTPRIRSDYSDDDVEEQRDLLSDYSDEGFESGTQTPGANRNGYGPKPSHMHSDSEFGSGSEQSPSFPVSHFSPNGAPHLPRDYSVAHITHFPMPSSDLAKSMPSGPRGWPKRARDIVSQKCTDFSTLVASKLTNAFHSLPRPALTIFAWVYRQISRFMHGLWDFMNPPLWAMLAAIIVASVPNLQHVFFGPGTFLSNSVTRAISQSGGVAVPLILVVLGGNLARNTLPEEDPEEDPEVANAKTKEDRNLLIASLISRMLLPTIVMAPILALTAKYVPVSILDDPIFVIVCFLLTGAPSALQLAQICQINNVYMGAMSRLLFQSYVIWYSKDLDADADFSLDQPATKQYSTTLGTRRLSGRLSKERLASPRLRPFDQQLPIRGVDRDNQFHDETSKSVAAKVHEWLVAERARQRRARQSKRVAEGHMDGRTSHVKDFKGNAATPIHDEATASGGRRTSDTSEGSAALDRLQAILDRCSTHIPPVDGGLSRRTSLTRRKLLRLSRASTVSSDTDYADSDPLVPSCDAVLDNSKTLSYAGGEADDGSGLRSASRTSLQEKEGWAIFKYEIVRLTHTLRLRRWRHVPLHLSKDIDVERLSGALTNAVYVVTPPRDLLLQQLSSDGAREGQGSSVKLRKPPKKLLLRIYGPQVEHLIDRDVELAILRRLGRKNIGPKLLGTFANGRFEEYFHAQPLTPKDFRDPGTSIQIAKRMRELHEGIELEANEIAGGPFVWRNWDKWVQRCEKIVGFLDGETIKRNDDSPLVCGVPWALFRNTVDRYRDWLNHQYGGVEKVKEELIFAHNDTQYGNILRLAPSGSSPLLLPANEHRQLVVIDFEYANANVRGLEFANHFTEWCYNYHSTTASFACNTKYYPTPEEQARFIKAYIQHHPKFGGSRSNTLYRMDSNQSNASTEAGTPNSSTTETLSLAEQPAPAQRPTIGASKTTGSISGSTGSLSLLLSDSRSPAGLRLPPATSSSQSFGEVDDRDVVVDLEVKKLMHETMIWRGANSAQWVAWGVVQATIPGPEENNSKPGDAAGDEIDKDQASGSVEKDGGLESEEEEEFDYLSYARERAMFFWGDMLLLGIVREDELPENLRASVKRVAY</sequence>
<accession>A0A6G1G1F2</accession>
<evidence type="ECO:0000256" key="4">
    <source>
        <dbReference type="ARBA" id="ARBA00023136"/>
    </source>
</evidence>
<feature type="compositionally biased region" description="Polar residues" evidence="5">
    <location>
        <begin position="1094"/>
        <end position="1125"/>
    </location>
</feature>
<dbReference type="GO" id="GO:0055085">
    <property type="term" value="P:transmembrane transport"/>
    <property type="evidence" value="ECO:0007669"/>
    <property type="project" value="InterPro"/>
</dbReference>
<feature type="region of interest" description="Disordered" evidence="5">
    <location>
        <begin position="613"/>
        <end position="664"/>
    </location>
</feature>
<dbReference type="PANTHER" id="PTHR31794:SF2">
    <property type="entry name" value="AUXIN EFFLUX TRANSPORTER FAMILY PROTEIN (EUROFUNG)"/>
    <property type="match status" value="1"/>
</dbReference>